<name>A0AA36JI48_9DINO</name>
<dbReference type="Proteomes" id="UP001178507">
    <property type="component" value="Unassembled WGS sequence"/>
</dbReference>
<organism evidence="2 3">
    <name type="scientific">Effrenium voratum</name>
    <dbReference type="NCBI Taxonomy" id="2562239"/>
    <lineage>
        <taxon>Eukaryota</taxon>
        <taxon>Sar</taxon>
        <taxon>Alveolata</taxon>
        <taxon>Dinophyceae</taxon>
        <taxon>Suessiales</taxon>
        <taxon>Symbiodiniaceae</taxon>
        <taxon>Effrenium</taxon>
    </lineage>
</organism>
<protein>
    <submittedName>
        <fullName evidence="2">Uncharacterized protein</fullName>
    </submittedName>
</protein>
<accession>A0AA36JI48</accession>
<dbReference type="EMBL" id="CAUJNA010003639">
    <property type="protein sequence ID" value="CAJ1406645.1"/>
    <property type="molecule type" value="Genomic_DNA"/>
</dbReference>
<evidence type="ECO:0000256" key="1">
    <source>
        <dbReference type="SAM" id="SignalP"/>
    </source>
</evidence>
<gene>
    <name evidence="2" type="ORF">EVOR1521_LOCUS28551</name>
</gene>
<sequence length="468" mass="50957">MAAWIFLGLAVATTAAAAGPVPEPLPAEQTPHQRALFAKHAAAAAAASAEATGEVLAFLDSSDFREALRRCCAELLPLSALELLKRYRAEARSAELAHALPAESLTAVWPDVTLAELEEHGWFLNEWQAGLLHGNATPGTPQAVNDLVQQRLYGCRPFTSPTAPTWAEAAGRLIYVAHNMRRLDYGSMPSFGDVVAVFNTTYVHDMVLTMPYDSGQYGMSCWHQGIPEGFAPPQLNCSSWGEVLGTLDHFDHLILPNLYMMGNWSLGNFSFRYNMSANVQSLFGRSAIAKLPYEAIPPVDTFEAVQYLETNILGNPRLPAGVSFLIGNGGTLFGTALGRQLQRVAAARGWPLFWAMTGLPSPQTQANFTLPLLPSNRRFADPASHRALTDAPLAENAEKGFEEVWAQAKELRENRNLTEADSEGWWQQLTATQLMVAPVTHGRCASHCVAQLSVGCVCRVAKVEVMLV</sequence>
<evidence type="ECO:0000313" key="2">
    <source>
        <dbReference type="EMBL" id="CAJ1406645.1"/>
    </source>
</evidence>
<evidence type="ECO:0000313" key="3">
    <source>
        <dbReference type="Proteomes" id="UP001178507"/>
    </source>
</evidence>
<proteinExistence type="predicted"/>
<keyword evidence="3" id="KW-1185">Reference proteome</keyword>
<keyword evidence="1" id="KW-0732">Signal</keyword>
<reference evidence="2" key="1">
    <citation type="submission" date="2023-08" db="EMBL/GenBank/DDBJ databases">
        <authorList>
            <person name="Chen Y."/>
            <person name="Shah S."/>
            <person name="Dougan E. K."/>
            <person name="Thang M."/>
            <person name="Chan C."/>
        </authorList>
    </citation>
    <scope>NUCLEOTIDE SEQUENCE</scope>
</reference>
<feature type="signal peptide" evidence="1">
    <location>
        <begin position="1"/>
        <end position="18"/>
    </location>
</feature>
<dbReference type="AlphaFoldDB" id="A0AA36JI48"/>
<comment type="caution">
    <text evidence="2">The sequence shown here is derived from an EMBL/GenBank/DDBJ whole genome shotgun (WGS) entry which is preliminary data.</text>
</comment>
<feature type="chain" id="PRO_5041367308" evidence="1">
    <location>
        <begin position="19"/>
        <end position="468"/>
    </location>
</feature>